<accession>A0A0A5GKI3</accession>
<keyword evidence="1" id="KW-1133">Transmembrane helix</keyword>
<keyword evidence="3" id="KW-1185">Reference proteome</keyword>
<feature type="transmembrane region" description="Helical" evidence="1">
    <location>
        <begin position="58"/>
        <end position="78"/>
    </location>
</feature>
<proteinExistence type="predicted"/>
<feature type="transmembrane region" description="Helical" evidence="1">
    <location>
        <begin position="5"/>
        <end position="23"/>
    </location>
</feature>
<comment type="caution">
    <text evidence="2">The sequence shown here is derived from an EMBL/GenBank/DDBJ whole genome shotgun (WGS) entry which is preliminary data.</text>
</comment>
<dbReference type="AlphaFoldDB" id="A0A0A5GKI3"/>
<sequence>MKVVLLYNVLLVYWSAFLFVVHLSRKDHFVFQFVLFLLWVVISLHVTKSVTTSKRFALLYSLTSSVIILGGYELFQILV</sequence>
<name>A0A0A5GKI3_9BACI</name>
<feature type="transmembrane region" description="Helical" evidence="1">
    <location>
        <begin position="29"/>
        <end position="46"/>
    </location>
</feature>
<keyword evidence="1" id="KW-0812">Transmembrane</keyword>
<organism evidence="2 3">
    <name type="scientific">Pontibacillus halophilus JSM 076056 = DSM 19796</name>
    <dbReference type="NCBI Taxonomy" id="1385510"/>
    <lineage>
        <taxon>Bacteria</taxon>
        <taxon>Bacillati</taxon>
        <taxon>Bacillota</taxon>
        <taxon>Bacilli</taxon>
        <taxon>Bacillales</taxon>
        <taxon>Bacillaceae</taxon>
        <taxon>Pontibacillus</taxon>
    </lineage>
</organism>
<dbReference type="EMBL" id="AVPE01000009">
    <property type="protein sequence ID" value="KGX91670.1"/>
    <property type="molecule type" value="Genomic_DNA"/>
</dbReference>
<dbReference type="RefSeq" id="WP_026800740.1">
    <property type="nucleotide sequence ID" value="NZ_AULI01000009.1"/>
</dbReference>
<protein>
    <submittedName>
        <fullName evidence="2">Uncharacterized protein</fullName>
    </submittedName>
</protein>
<evidence type="ECO:0000256" key="1">
    <source>
        <dbReference type="SAM" id="Phobius"/>
    </source>
</evidence>
<dbReference type="eggNOG" id="ENOG5030CDT">
    <property type="taxonomic scope" value="Bacteria"/>
</dbReference>
<reference evidence="2 3" key="1">
    <citation type="submission" date="2013-08" db="EMBL/GenBank/DDBJ databases">
        <authorList>
            <person name="Huang J."/>
            <person name="Wang G."/>
        </authorList>
    </citation>
    <scope>NUCLEOTIDE SEQUENCE [LARGE SCALE GENOMIC DNA]</scope>
    <source>
        <strain evidence="2 3">JSM 076056</strain>
    </source>
</reference>
<gene>
    <name evidence="2" type="ORF">N781_03345</name>
</gene>
<evidence type="ECO:0000313" key="3">
    <source>
        <dbReference type="Proteomes" id="UP000030528"/>
    </source>
</evidence>
<dbReference type="STRING" id="1385510.GCA_000425205_02402"/>
<keyword evidence="1" id="KW-0472">Membrane</keyword>
<dbReference type="Proteomes" id="UP000030528">
    <property type="component" value="Unassembled WGS sequence"/>
</dbReference>
<evidence type="ECO:0000313" key="2">
    <source>
        <dbReference type="EMBL" id="KGX91670.1"/>
    </source>
</evidence>